<comment type="subcellular location">
    <subcellularLocation>
        <location evidence="1">Membrane</location>
        <topology evidence="1">Multi-pass membrane protein</topology>
    </subcellularLocation>
</comment>
<gene>
    <name evidence="8" type="ORF">OEZ85_009845</name>
</gene>
<dbReference type="EMBL" id="CP126216">
    <property type="protein sequence ID" value="WIA18383.1"/>
    <property type="molecule type" value="Genomic_DNA"/>
</dbReference>
<comment type="similarity">
    <text evidence="7">Belongs to the mitochondrial carrier (TC 2.A.29) family.</text>
</comment>
<dbReference type="Pfam" id="PF00153">
    <property type="entry name" value="Mito_carr"/>
    <property type="match status" value="2"/>
</dbReference>
<evidence type="ECO:0000313" key="9">
    <source>
        <dbReference type="Proteomes" id="UP001244341"/>
    </source>
</evidence>
<keyword evidence="3 6" id="KW-0812">Transmembrane</keyword>
<evidence type="ECO:0000256" key="3">
    <source>
        <dbReference type="ARBA" id="ARBA00022692"/>
    </source>
</evidence>
<name>A0ABY8UCK8_TETOB</name>
<evidence type="ECO:0000256" key="7">
    <source>
        <dbReference type="RuleBase" id="RU000488"/>
    </source>
</evidence>
<evidence type="ECO:0000256" key="4">
    <source>
        <dbReference type="ARBA" id="ARBA00022737"/>
    </source>
</evidence>
<evidence type="ECO:0000256" key="5">
    <source>
        <dbReference type="ARBA" id="ARBA00023136"/>
    </source>
</evidence>
<dbReference type="InterPro" id="IPR023395">
    <property type="entry name" value="MCP_dom_sf"/>
</dbReference>
<feature type="repeat" description="Solcar" evidence="6">
    <location>
        <begin position="131"/>
        <end position="231"/>
    </location>
</feature>
<proteinExistence type="inferred from homology"/>
<keyword evidence="9" id="KW-1185">Reference proteome</keyword>
<dbReference type="InterPro" id="IPR018108">
    <property type="entry name" value="MCP_transmembrane"/>
</dbReference>
<evidence type="ECO:0000256" key="2">
    <source>
        <dbReference type="ARBA" id="ARBA00022448"/>
    </source>
</evidence>
<protein>
    <recommendedName>
        <fullName evidence="10">Mitochondrial carrier protein</fullName>
    </recommendedName>
</protein>
<feature type="repeat" description="Solcar" evidence="6">
    <location>
        <begin position="31"/>
        <end position="114"/>
    </location>
</feature>
<dbReference type="Proteomes" id="UP001244341">
    <property type="component" value="Chromosome 9b"/>
</dbReference>
<reference evidence="8 9" key="1">
    <citation type="submission" date="2023-05" db="EMBL/GenBank/DDBJ databases">
        <title>A 100% complete, gapless, phased diploid assembly of the Scenedesmus obliquus UTEX 3031 genome.</title>
        <authorList>
            <person name="Biondi T.C."/>
            <person name="Hanschen E.R."/>
            <person name="Kwon T."/>
            <person name="Eng W."/>
            <person name="Kruse C.P.S."/>
            <person name="Koehler S.I."/>
            <person name="Kunde Y."/>
            <person name="Gleasner C.D."/>
            <person name="You Mak K.T."/>
            <person name="Polle J."/>
            <person name="Hovde B.T."/>
            <person name="Starkenburg S.R."/>
        </authorList>
    </citation>
    <scope>NUCLEOTIDE SEQUENCE [LARGE SCALE GENOMIC DNA]</scope>
    <source>
        <strain evidence="8 9">DOE0152z</strain>
    </source>
</reference>
<dbReference type="SUPFAM" id="SSF103506">
    <property type="entry name" value="Mitochondrial carrier"/>
    <property type="match status" value="1"/>
</dbReference>
<dbReference type="PRINTS" id="PR00926">
    <property type="entry name" value="MITOCARRIER"/>
</dbReference>
<organism evidence="8 9">
    <name type="scientific">Tetradesmus obliquus</name>
    <name type="common">Green alga</name>
    <name type="synonym">Acutodesmus obliquus</name>
    <dbReference type="NCBI Taxonomy" id="3088"/>
    <lineage>
        <taxon>Eukaryota</taxon>
        <taxon>Viridiplantae</taxon>
        <taxon>Chlorophyta</taxon>
        <taxon>core chlorophytes</taxon>
        <taxon>Chlorophyceae</taxon>
        <taxon>CS clade</taxon>
        <taxon>Sphaeropleales</taxon>
        <taxon>Scenedesmaceae</taxon>
        <taxon>Tetradesmus</taxon>
    </lineage>
</organism>
<keyword evidence="4" id="KW-0677">Repeat</keyword>
<evidence type="ECO:0000256" key="6">
    <source>
        <dbReference type="PROSITE-ProRule" id="PRU00282"/>
    </source>
</evidence>
<dbReference type="PANTHER" id="PTHR24089">
    <property type="entry name" value="SOLUTE CARRIER FAMILY 25"/>
    <property type="match status" value="1"/>
</dbReference>
<accession>A0ABY8UCK8</accession>
<evidence type="ECO:0000313" key="8">
    <source>
        <dbReference type="EMBL" id="WIA18383.1"/>
    </source>
</evidence>
<dbReference type="PROSITE" id="PS50920">
    <property type="entry name" value="SOLCAR"/>
    <property type="match status" value="2"/>
</dbReference>
<dbReference type="InterPro" id="IPR002067">
    <property type="entry name" value="MCP"/>
</dbReference>
<dbReference type="Gene3D" id="1.50.40.10">
    <property type="entry name" value="Mitochondrial carrier domain"/>
    <property type="match status" value="1"/>
</dbReference>
<evidence type="ECO:0008006" key="10">
    <source>
        <dbReference type="Google" id="ProtNLM"/>
    </source>
</evidence>
<keyword evidence="5 6" id="KW-0472">Membrane</keyword>
<keyword evidence="2 7" id="KW-0813">Transport</keyword>
<sequence length="284" mass="30483">MKQQQHDSSRSSSSDAADAATDLQKRLRSLPTFARELIAGGLAGGLAKTAVAPLERTKIIFQTRGGQLTVQGVLQYIWQHEGFAGLFKGNTASVLRIVPYAAIHFGLYEYYRRAIVQLALPHSKPGSKEQGIPLWDLLAGSASGASAVLATYPLDLVRTRLAYATETPPPATQQSGPGRLRHRHPGIFSLLATTAKDEGLLGLYRGVLPTLLGILPYAGLKFYVYQALKNHYRATSRAGCSDSNIPAGCHTTAAAGGTPQQLLVNFTALAAWLSADSMYDVYLS</sequence>
<evidence type="ECO:0000256" key="1">
    <source>
        <dbReference type="ARBA" id="ARBA00004141"/>
    </source>
</evidence>